<dbReference type="InterPro" id="IPR029036">
    <property type="entry name" value="P5CR_dimer"/>
</dbReference>
<dbReference type="PANTHER" id="PTHR11645:SF49">
    <property type="entry name" value="PYRROLINE-5-CARBOXYLATE REDUCTASE 1"/>
    <property type="match status" value="1"/>
</dbReference>
<keyword evidence="6" id="KW-0963">Cytoplasm</keyword>
<proteinExistence type="inferred from homology"/>
<comment type="subcellular location">
    <subcellularLocation>
        <location evidence="6">Cytoplasm</location>
    </subcellularLocation>
</comment>
<dbReference type="SUPFAM" id="SSF48179">
    <property type="entry name" value="6-phosphogluconate dehydrogenase C-terminal domain-like"/>
    <property type="match status" value="1"/>
</dbReference>
<dbReference type="Gene3D" id="3.40.50.720">
    <property type="entry name" value="NAD(P)-binding Rossmann-like Domain"/>
    <property type="match status" value="1"/>
</dbReference>
<evidence type="ECO:0000313" key="12">
    <source>
        <dbReference type="Proteomes" id="UP001238973"/>
    </source>
</evidence>
<keyword evidence="4 6" id="KW-0560">Oxidoreductase</keyword>
<comment type="caution">
    <text evidence="11">The sequence shown here is derived from an EMBL/GenBank/DDBJ whole genome shotgun (WGS) entry which is preliminary data.</text>
</comment>
<feature type="binding site" evidence="8">
    <location>
        <begin position="10"/>
        <end position="15"/>
    </location>
    <ligand>
        <name>NADP(+)</name>
        <dbReference type="ChEBI" id="CHEBI:58349"/>
    </ligand>
</feature>
<evidence type="ECO:0000256" key="2">
    <source>
        <dbReference type="ARBA" id="ARBA00022650"/>
    </source>
</evidence>
<name>A0AAJ1VDG2_9BACI</name>
<evidence type="ECO:0000256" key="3">
    <source>
        <dbReference type="ARBA" id="ARBA00022857"/>
    </source>
</evidence>
<dbReference type="EC" id="1.5.1.2" evidence="6 7"/>
<dbReference type="Pfam" id="PF14748">
    <property type="entry name" value="P5CR_dimer"/>
    <property type="match status" value="1"/>
</dbReference>
<feature type="domain" description="Pyrroline-5-carboxylate reductase catalytic N-terminal" evidence="9">
    <location>
        <begin position="6"/>
        <end position="102"/>
    </location>
</feature>
<protein>
    <recommendedName>
        <fullName evidence="6 7">Pyrroline-5-carboxylate reductase</fullName>
        <shortName evidence="6">P5C reductase</shortName>
        <shortName evidence="6">P5CR</shortName>
        <ecNumber evidence="6 7">1.5.1.2</ecNumber>
    </recommendedName>
    <alternativeName>
        <fullName evidence="6">PCA reductase</fullName>
    </alternativeName>
</protein>
<dbReference type="AlphaFoldDB" id="A0AAJ1VDG2"/>
<dbReference type="PIRSF" id="PIRSF000193">
    <property type="entry name" value="Pyrrol-5-carb_rd"/>
    <property type="match status" value="1"/>
</dbReference>
<comment type="pathway">
    <text evidence="6">Amino-acid biosynthesis; L-proline biosynthesis; L-proline from L-glutamate 5-semialdehyde: step 1/1.</text>
</comment>
<evidence type="ECO:0000259" key="9">
    <source>
        <dbReference type="Pfam" id="PF03807"/>
    </source>
</evidence>
<comment type="function">
    <text evidence="5 6">Catalyzes the reduction of 1-pyrroline-5-carboxylate (PCA) to L-proline.</text>
</comment>
<dbReference type="InterPro" id="IPR036291">
    <property type="entry name" value="NAD(P)-bd_dom_sf"/>
</dbReference>
<organism evidence="11 12">
    <name type="scientific">Peribacillus frigoritolerans</name>
    <dbReference type="NCBI Taxonomy" id="450367"/>
    <lineage>
        <taxon>Bacteria</taxon>
        <taxon>Bacillati</taxon>
        <taxon>Bacillota</taxon>
        <taxon>Bacilli</taxon>
        <taxon>Bacillales</taxon>
        <taxon>Bacillaceae</taxon>
        <taxon>Peribacillus</taxon>
    </lineage>
</organism>
<evidence type="ECO:0000259" key="10">
    <source>
        <dbReference type="Pfam" id="PF14748"/>
    </source>
</evidence>
<comment type="catalytic activity">
    <reaction evidence="6">
        <text>L-proline + NAD(+) = (S)-1-pyrroline-5-carboxylate + NADH + 2 H(+)</text>
        <dbReference type="Rhea" id="RHEA:14105"/>
        <dbReference type="ChEBI" id="CHEBI:15378"/>
        <dbReference type="ChEBI" id="CHEBI:17388"/>
        <dbReference type="ChEBI" id="CHEBI:57540"/>
        <dbReference type="ChEBI" id="CHEBI:57945"/>
        <dbReference type="ChEBI" id="CHEBI:60039"/>
        <dbReference type="EC" id="1.5.1.2"/>
    </reaction>
</comment>
<gene>
    <name evidence="6 11" type="primary">proC</name>
    <name evidence="11" type="ORF">QUF85_24580</name>
</gene>
<evidence type="ECO:0000256" key="7">
    <source>
        <dbReference type="NCBIfam" id="TIGR00112"/>
    </source>
</evidence>
<dbReference type="NCBIfam" id="TIGR00112">
    <property type="entry name" value="proC"/>
    <property type="match status" value="1"/>
</dbReference>
<reference evidence="11" key="1">
    <citation type="submission" date="2023-06" db="EMBL/GenBank/DDBJ databases">
        <title>Comparative genomics of Bacillaceae isolates and their secondary metabolite potential.</title>
        <authorList>
            <person name="Song L."/>
            <person name="Nielsen L.J."/>
            <person name="Mohite O."/>
            <person name="Xu X."/>
            <person name="Weber T."/>
            <person name="Kovacs A.T."/>
        </authorList>
    </citation>
    <scope>NUCLEOTIDE SEQUENCE</scope>
    <source>
        <strain evidence="11">G1S1</strain>
    </source>
</reference>
<keyword evidence="3 6" id="KW-0521">NADP</keyword>
<dbReference type="InterPro" id="IPR000304">
    <property type="entry name" value="Pyrroline-COOH_reductase"/>
</dbReference>
<evidence type="ECO:0000256" key="8">
    <source>
        <dbReference type="PIRSR" id="PIRSR000193-1"/>
    </source>
</evidence>
<comment type="similarity">
    <text evidence="1 6">Belongs to the pyrroline-5-carboxylate reductase family.</text>
</comment>
<evidence type="ECO:0000256" key="5">
    <source>
        <dbReference type="ARBA" id="ARBA00058118"/>
    </source>
</evidence>
<dbReference type="Gene3D" id="1.10.3730.10">
    <property type="entry name" value="ProC C-terminal domain-like"/>
    <property type="match status" value="1"/>
</dbReference>
<feature type="binding site" evidence="8">
    <location>
        <begin position="73"/>
        <end position="76"/>
    </location>
    <ligand>
        <name>NADP(+)</name>
        <dbReference type="ChEBI" id="CHEBI:58349"/>
    </ligand>
</feature>
<feature type="domain" description="Pyrroline-5-carboxylate reductase dimerisation" evidence="10">
    <location>
        <begin position="165"/>
        <end position="269"/>
    </location>
</feature>
<dbReference type="HAMAP" id="MF_01925">
    <property type="entry name" value="P5C_reductase"/>
    <property type="match status" value="1"/>
</dbReference>
<dbReference type="RefSeq" id="WP_289351044.1">
    <property type="nucleotide sequence ID" value="NZ_JAUCFI010000003.1"/>
</dbReference>
<dbReference type="Pfam" id="PF03807">
    <property type="entry name" value="F420_oxidored"/>
    <property type="match status" value="1"/>
</dbReference>
<evidence type="ECO:0000256" key="1">
    <source>
        <dbReference type="ARBA" id="ARBA00005525"/>
    </source>
</evidence>
<keyword evidence="2 6" id="KW-0641">Proline biosynthesis</keyword>
<evidence type="ECO:0000313" key="11">
    <source>
        <dbReference type="EMBL" id="MDM5286467.1"/>
    </source>
</evidence>
<dbReference type="GO" id="GO:0005737">
    <property type="term" value="C:cytoplasm"/>
    <property type="evidence" value="ECO:0007669"/>
    <property type="project" value="UniProtKB-SubCell"/>
</dbReference>
<dbReference type="GO" id="GO:0055129">
    <property type="term" value="P:L-proline biosynthetic process"/>
    <property type="evidence" value="ECO:0007669"/>
    <property type="project" value="UniProtKB-UniRule"/>
</dbReference>
<sequence length="299" mass="32673">MLRDKTVAFLGAGSMAESMISGIVQIGSIPAERIYVTNRSNQLRLEEMNHVYGVHAVHQDALPYEEVDFFILAMKPQGAADALDALKDKIRVDQVVISVLAGISTEFMENHLQLGQQVVRLMPNTSSMIRESATALCPGRHTAMDNVIAVKELLGCMGKVFLIEEEHMDIFTGIAGSGPAYFYYLMEHMEHAGVKKGMDEAMVREIVAQTILGAAKMIMVNDETPASLREKVTSPNGTTASGLDALRKNNGGRAISQAIHHAAKRSKELNDEMAVAYRKSINPPRVLGNFSTIKGRCLS</sequence>
<keyword evidence="6" id="KW-0028">Amino-acid biosynthesis</keyword>
<evidence type="ECO:0000256" key="6">
    <source>
        <dbReference type="HAMAP-Rule" id="MF_01925"/>
    </source>
</evidence>
<dbReference type="InterPro" id="IPR028939">
    <property type="entry name" value="P5C_Rdtase_cat_N"/>
</dbReference>
<dbReference type="InterPro" id="IPR008927">
    <property type="entry name" value="6-PGluconate_DH-like_C_sf"/>
</dbReference>
<accession>A0AAJ1VDG2</accession>
<dbReference type="FunFam" id="1.10.3730.10:FF:000001">
    <property type="entry name" value="Pyrroline-5-carboxylate reductase"/>
    <property type="match status" value="1"/>
</dbReference>
<dbReference type="PANTHER" id="PTHR11645">
    <property type="entry name" value="PYRROLINE-5-CARBOXYLATE REDUCTASE"/>
    <property type="match status" value="1"/>
</dbReference>
<comment type="catalytic activity">
    <reaction evidence="6">
        <text>L-proline + NADP(+) = (S)-1-pyrroline-5-carboxylate + NADPH + 2 H(+)</text>
        <dbReference type="Rhea" id="RHEA:14109"/>
        <dbReference type="ChEBI" id="CHEBI:15378"/>
        <dbReference type="ChEBI" id="CHEBI:17388"/>
        <dbReference type="ChEBI" id="CHEBI:57783"/>
        <dbReference type="ChEBI" id="CHEBI:58349"/>
        <dbReference type="ChEBI" id="CHEBI:60039"/>
        <dbReference type="EC" id="1.5.1.2"/>
    </reaction>
</comment>
<dbReference type="EMBL" id="JAUCFI010000003">
    <property type="protein sequence ID" value="MDM5286467.1"/>
    <property type="molecule type" value="Genomic_DNA"/>
</dbReference>
<dbReference type="SUPFAM" id="SSF51735">
    <property type="entry name" value="NAD(P)-binding Rossmann-fold domains"/>
    <property type="match status" value="1"/>
</dbReference>
<dbReference type="Proteomes" id="UP001238973">
    <property type="component" value="Unassembled WGS sequence"/>
</dbReference>
<evidence type="ECO:0000256" key="4">
    <source>
        <dbReference type="ARBA" id="ARBA00023002"/>
    </source>
</evidence>
<dbReference type="GO" id="GO:0004735">
    <property type="term" value="F:pyrroline-5-carboxylate reductase activity"/>
    <property type="evidence" value="ECO:0007669"/>
    <property type="project" value="UniProtKB-UniRule"/>
</dbReference>